<dbReference type="EMBL" id="JASCZI010123056">
    <property type="protein sequence ID" value="MED6165037.1"/>
    <property type="molecule type" value="Genomic_DNA"/>
</dbReference>
<keyword evidence="3" id="KW-1185">Reference proteome</keyword>
<evidence type="ECO:0000313" key="3">
    <source>
        <dbReference type="Proteomes" id="UP001341840"/>
    </source>
</evidence>
<feature type="region of interest" description="Disordered" evidence="1">
    <location>
        <begin position="49"/>
        <end position="69"/>
    </location>
</feature>
<organism evidence="2 3">
    <name type="scientific">Stylosanthes scabra</name>
    <dbReference type="NCBI Taxonomy" id="79078"/>
    <lineage>
        <taxon>Eukaryota</taxon>
        <taxon>Viridiplantae</taxon>
        <taxon>Streptophyta</taxon>
        <taxon>Embryophyta</taxon>
        <taxon>Tracheophyta</taxon>
        <taxon>Spermatophyta</taxon>
        <taxon>Magnoliopsida</taxon>
        <taxon>eudicotyledons</taxon>
        <taxon>Gunneridae</taxon>
        <taxon>Pentapetalae</taxon>
        <taxon>rosids</taxon>
        <taxon>fabids</taxon>
        <taxon>Fabales</taxon>
        <taxon>Fabaceae</taxon>
        <taxon>Papilionoideae</taxon>
        <taxon>50 kb inversion clade</taxon>
        <taxon>dalbergioids sensu lato</taxon>
        <taxon>Dalbergieae</taxon>
        <taxon>Pterocarpus clade</taxon>
        <taxon>Stylosanthes</taxon>
    </lineage>
</organism>
<reference evidence="2 3" key="1">
    <citation type="journal article" date="2023" name="Plants (Basel)">
        <title>Bridging the Gap: Combining Genomics and Transcriptomics Approaches to Understand Stylosanthes scabra, an Orphan Legume from the Brazilian Caatinga.</title>
        <authorList>
            <person name="Ferreira-Neto J.R.C."/>
            <person name="da Silva M.D."/>
            <person name="Binneck E."/>
            <person name="de Melo N.F."/>
            <person name="da Silva R.H."/>
            <person name="de Melo A.L.T.M."/>
            <person name="Pandolfi V."/>
            <person name="Bustamante F.O."/>
            <person name="Brasileiro-Vidal A.C."/>
            <person name="Benko-Iseppon A.M."/>
        </authorList>
    </citation>
    <scope>NUCLEOTIDE SEQUENCE [LARGE SCALE GENOMIC DNA]</scope>
    <source>
        <tissue evidence="2">Leaves</tissue>
    </source>
</reference>
<feature type="non-terminal residue" evidence="2">
    <location>
        <position position="1"/>
    </location>
</feature>
<feature type="compositionally biased region" description="Basic and acidic residues" evidence="1">
    <location>
        <begin position="49"/>
        <end position="64"/>
    </location>
</feature>
<evidence type="ECO:0000256" key="1">
    <source>
        <dbReference type="SAM" id="MobiDB-lite"/>
    </source>
</evidence>
<comment type="caution">
    <text evidence="2">The sequence shown here is derived from an EMBL/GenBank/DDBJ whole genome shotgun (WGS) entry which is preliminary data.</text>
</comment>
<sequence length="104" mass="11776">IYKFVYKTDISSSLPFPSIIAGLCADAKIPAIPDDTLIPQEPPIVAEEWKEQESGEQRNRDKQRLLNNNHKSNINKNFLQISTFILTPPCPKSIGNLTNNKKRI</sequence>
<evidence type="ECO:0000313" key="2">
    <source>
        <dbReference type="EMBL" id="MED6165037.1"/>
    </source>
</evidence>
<gene>
    <name evidence="2" type="ORF">PIB30_095886</name>
</gene>
<protein>
    <submittedName>
        <fullName evidence="2">Uncharacterized protein</fullName>
    </submittedName>
</protein>
<proteinExistence type="predicted"/>
<accession>A0ABU6UUN0</accession>
<name>A0ABU6UUN0_9FABA</name>
<dbReference type="Proteomes" id="UP001341840">
    <property type="component" value="Unassembled WGS sequence"/>
</dbReference>